<evidence type="ECO:0000256" key="2">
    <source>
        <dbReference type="SAM" id="MobiDB-lite"/>
    </source>
</evidence>
<feature type="region of interest" description="Disordered" evidence="2">
    <location>
        <begin position="405"/>
        <end position="431"/>
    </location>
</feature>
<feature type="compositionally biased region" description="Basic and acidic residues" evidence="2">
    <location>
        <begin position="1196"/>
        <end position="1207"/>
    </location>
</feature>
<proteinExistence type="predicted"/>
<feature type="compositionally biased region" description="Basic and acidic residues" evidence="2">
    <location>
        <begin position="131"/>
        <end position="146"/>
    </location>
</feature>
<feature type="compositionally biased region" description="Basic and acidic residues" evidence="2">
    <location>
        <begin position="881"/>
        <end position="893"/>
    </location>
</feature>
<feature type="region of interest" description="Disordered" evidence="2">
    <location>
        <begin position="1007"/>
        <end position="1028"/>
    </location>
</feature>
<evidence type="ECO:0000313" key="3">
    <source>
        <dbReference type="EMBL" id="WZN60496.1"/>
    </source>
</evidence>
<accession>A0AAX4P3Z0</accession>
<dbReference type="EMBL" id="CP151503">
    <property type="protein sequence ID" value="WZN60496.1"/>
    <property type="molecule type" value="Genomic_DNA"/>
</dbReference>
<keyword evidence="1" id="KW-0175">Coiled coil</keyword>
<feature type="coiled-coil region" evidence="1">
    <location>
        <begin position="354"/>
        <end position="388"/>
    </location>
</feature>
<evidence type="ECO:0000313" key="4">
    <source>
        <dbReference type="Proteomes" id="UP001472866"/>
    </source>
</evidence>
<keyword evidence="4" id="KW-1185">Reference proteome</keyword>
<feature type="region of interest" description="Disordered" evidence="2">
    <location>
        <begin position="107"/>
        <end position="205"/>
    </location>
</feature>
<protein>
    <submittedName>
        <fullName evidence="3">Uncharacterized protein</fullName>
    </submittedName>
</protein>
<sequence>MAERPISVHVRAASLVWKKLKLAGLNKDYAREAYGTDKENAPRSTIRSVDYDAMRDLDKYMKLVGNVIPNHPSYRRRKEDTDIKELEGRMVEVRQLAKRLSARSPVKLGENVSRSHEAPNRLKSLLGDSNENGRDAGSGKDQEDGRTSTSSRRGKVQEARMRAKIAALASRKALNRTKNVRGDPATSDSRDVERPASETATEDETTFIVETERVSDASLLTTPKMNAGNTRASTPGMTNLSQFLFSSNSKSTNSEIGEQLTVQKPEATSRIQQKGSDNCELEKSPASVAPMSETHDRLMGEVDYVSVRQELLQLNRKFTGYWMRTSEGCSEMTDLIQNVKDDSQQIHAALANELEQVTDRMASTSSKIEQVEHKVDGLEVKFDAMNNVLSTNLKALCSIAMSKEESEKETSAEQKNVTENVEEAPISTTANDERYDELTKSVEEKISGLESKISSAVESLSEESDSKLEKKLDARFVDIRGAVEKCMDATSSLSNATVSKEELQDLSRSVDQKVGSLETRLSSHLTKALENLEYFKEHSLGSHLSSKMTELREDVMEQVSRVKSEQSDSSEQVSKLTQLMDEKVCNLEERLVREIQQNTKLAEQNEKVLESELDTKFSECKKEVMRSTVKSEQLLTLQHTVDQNIKNLEQRLKEQFATAINESQGTVHRALDEKWEGLKKDLMSSASAAPDEYLDIMHKMSEKIKHLDSKYQEVLLTSENNLEWIQEKQSGFMNQVKTDIESKLTAIESKASELQSNEAVAECIKEALYPMDAKVDEAVKQVAKLETETSQKIEAAVAKAADVEERFDALKANCEELGKKMDLQESEKDGAAHDEELKKIQNAQRDLYCGLYCTSKVLKEKILSVENKLEDLSRSGLSSSGRHDETYGEQPHQVETDLDDLQKKVQQLQVSVESSAEEMRSEYSSSIHQMKEHAAAEVEMLSATFRDNLSKIAQDNEESEEKKAREMELIEEKFEQLTRHFEKRLLEHKRSTEQKLKDIVGEIGMSTTPVKRGSTRFGKTTKRATKANQDEDELQRKCLEAIMKQIKVQGNRLAELEALQVEAARNHPRLETNLDDDMANLLSHRDSKKQTKEVIKVLTQHVGAVEGKMGLFEETIHQLTQSVAVAHAKLADQDNVGQSKASKGSKGAKPKVGSSFSVTVKTASPAGKVARGSTDGARSRIRASPIHPRVTHNKRKTPEKTRPLAFY</sequence>
<dbReference type="Proteomes" id="UP001472866">
    <property type="component" value="Chromosome 03"/>
</dbReference>
<reference evidence="3 4" key="1">
    <citation type="submission" date="2024-03" db="EMBL/GenBank/DDBJ databases">
        <title>Complete genome sequence of the green alga Chloropicon roscoffensis RCC1871.</title>
        <authorList>
            <person name="Lemieux C."/>
            <person name="Pombert J.-F."/>
            <person name="Otis C."/>
            <person name="Turmel M."/>
        </authorList>
    </citation>
    <scope>NUCLEOTIDE SEQUENCE [LARGE SCALE GENOMIC DNA]</scope>
    <source>
        <strain evidence="3 4">RCC1871</strain>
    </source>
</reference>
<dbReference type="AlphaFoldDB" id="A0AAX4P3Z0"/>
<feature type="region of interest" description="Disordered" evidence="2">
    <location>
        <begin position="873"/>
        <end position="893"/>
    </location>
</feature>
<feature type="region of interest" description="Disordered" evidence="2">
    <location>
        <begin position="1133"/>
        <end position="1207"/>
    </location>
</feature>
<gene>
    <name evidence="3" type="ORF">HKI87_03g20300</name>
</gene>
<organism evidence="3 4">
    <name type="scientific">Chloropicon roscoffensis</name>
    <dbReference type="NCBI Taxonomy" id="1461544"/>
    <lineage>
        <taxon>Eukaryota</taxon>
        <taxon>Viridiplantae</taxon>
        <taxon>Chlorophyta</taxon>
        <taxon>Chloropicophyceae</taxon>
        <taxon>Chloropicales</taxon>
        <taxon>Chloropicaceae</taxon>
        <taxon>Chloropicon</taxon>
    </lineage>
</organism>
<feature type="compositionally biased region" description="Low complexity" evidence="2">
    <location>
        <begin position="1136"/>
        <end position="1155"/>
    </location>
</feature>
<evidence type="ECO:0000256" key="1">
    <source>
        <dbReference type="SAM" id="Coils"/>
    </source>
</evidence>
<name>A0AAX4P3Z0_9CHLO</name>